<dbReference type="Proteomes" id="UP000319627">
    <property type="component" value="Unassembled WGS sequence"/>
</dbReference>
<evidence type="ECO:0000313" key="3">
    <source>
        <dbReference type="Proteomes" id="UP000319627"/>
    </source>
</evidence>
<reference evidence="2 3" key="1">
    <citation type="submission" date="2019-07" db="EMBL/GenBank/DDBJ databases">
        <title>Genomic Encyclopedia of Type Strains, Phase I: the one thousand microbial genomes (KMG-I) project.</title>
        <authorList>
            <person name="Kyrpides N."/>
        </authorList>
    </citation>
    <scope>NUCLEOTIDE SEQUENCE [LARGE SCALE GENOMIC DNA]</scope>
    <source>
        <strain evidence="2 3">DSM 375</strain>
    </source>
</reference>
<dbReference type="AlphaFoldDB" id="A0A562IYV4"/>
<dbReference type="GO" id="GO:0006260">
    <property type="term" value="P:DNA replication"/>
    <property type="evidence" value="ECO:0007669"/>
    <property type="project" value="InterPro"/>
</dbReference>
<dbReference type="InterPro" id="IPR022686">
    <property type="entry name" value="G2P_N"/>
</dbReference>
<feature type="domain" description="Replication-associated protein G2P N-terminal" evidence="1">
    <location>
        <begin position="3"/>
        <end position="222"/>
    </location>
</feature>
<dbReference type="NCBIfam" id="TIGR01629">
    <property type="entry name" value="rep_II_X"/>
    <property type="match status" value="1"/>
</dbReference>
<dbReference type="EMBL" id="VLKG01000003">
    <property type="protein sequence ID" value="TWH76189.1"/>
    <property type="molecule type" value="Genomic_DNA"/>
</dbReference>
<organism evidence="2 3">
    <name type="scientific">Azomonas agilis</name>
    <dbReference type="NCBI Taxonomy" id="116849"/>
    <lineage>
        <taxon>Bacteria</taxon>
        <taxon>Pseudomonadati</taxon>
        <taxon>Pseudomonadota</taxon>
        <taxon>Gammaproteobacteria</taxon>
        <taxon>Pseudomonadales</taxon>
        <taxon>Pseudomonadaceae</taxon>
        <taxon>Azomonas</taxon>
    </lineage>
</organism>
<comment type="caution">
    <text evidence="2">The sequence shown here is derived from an EMBL/GenBank/DDBJ whole genome shotgun (WGS) entry which is preliminary data.</text>
</comment>
<sequence length="337" mass="37877">MLLDWITARIPLQHLTPEARECVRLLNDRVCCYCPKTGIVRYESSRWESVRSDSHQIVARAGSDLWVQGSPARVIGDGDTVFGAGASRSLEITAALQRMISFLATQLGVALPDASHWLVSRVDVTGNLLLGSLADVRIGLSILRGVEGGRYRVSATEGDTVYWSNASKLRKGKAYAKGPHLHHLLDKKTYTGRRYNEAELAFAQRLLRLELTLGREWFARNPWQTVTAEMLTNEWNEYFGRMIGGAEIVEDTDLRTRIVTAAETESRGKAAYGCWLMIQSEGWERAREAFSKTTWYRHLEIIRKAGLSDADISAGRVVQLRRRIIEAQLVNSWADVA</sequence>
<dbReference type="OrthoDB" id="8479364at2"/>
<proteinExistence type="predicted"/>
<name>A0A562IYV4_9GAMM</name>
<gene>
    <name evidence="2" type="ORF">LX59_01109</name>
</gene>
<dbReference type="RefSeq" id="WP_144570841.1">
    <property type="nucleotide sequence ID" value="NZ_VLKG01000003.1"/>
</dbReference>
<dbReference type="InterPro" id="IPR006516">
    <property type="entry name" value="G2P"/>
</dbReference>
<keyword evidence="3" id="KW-1185">Reference proteome</keyword>
<evidence type="ECO:0000313" key="2">
    <source>
        <dbReference type="EMBL" id="TWH76189.1"/>
    </source>
</evidence>
<evidence type="ECO:0000259" key="1">
    <source>
        <dbReference type="Pfam" id="PF05144"/>
    </source>
</evidence>
<dbReference type="Pfam" id="PF05144">
    <property type="entry name" value="Phage_CRI"/>
    <property type="match status" value="1"/>
</dbReference>
<accession>A0A562IYV4</accession>
<protein>
    <submittedName>
        <fullName evidence="2">II/X family phage/plasmid replication protein</fullName>
    </submittedName>
</protein>